<dbReference type="GO" id="GO:0016020">
    <property type="term" value="C:membrane"/>
    <property type="evidence" value="ECO:0007669"/>
    <property type="project" value="UniProtKB-SubCell"/>
</dbReference>
<evidence type="ECO:0000313" key="8">
    <source>
        <dbReference type="Proteomes" id="UP000515947"/>
    </source>
</evidence>
<keyword evidence="7" id="KW-0808">Transferase</keyword>
<feature type="transmembrane region" description="Helical" evidence="5">
    <location>
        <begin position="106"/>
        <end position="123"/>
    </location>
</feature>
<keyword evidence="3 5" id="KW-1133">Transmembrane helix</keyword>
<dbReference type="KEGG" id="nmes:H9L09_03175"/>
<keyword evidence="2 5" id="KW-0812">Transmembrane</keyword>
<dbReference type="InterPro" id="IPR000537">
    <property type="entry name" value="UbiA_prenyltransferase"/>
</dbReference>
<feature type="chain" id="PRO_5039399588" evidence="6">
    <location>
        <begin position="18"/>
        <end position="266"/>
    </location>
</feature>
<keyword evidence="4 5" id="KW-0472">Membrane</keyword>
<dbReference type="AlphaFoldDB" id="A0A7G9RCY9"/>
<keyword evidence="8" id="KW-1185">Reference proteome</keyword>
<gene>
    <name evidence="7" type="ORF">H9L09_03175</name>
</gene>
<dbReference type="Proteomes" id="UP000515947">
    <property type="component" value="Chromosome"/>
</dbReference>
<evidence type="ECO:0000256" key="5">
    <source>
        <dbReference type="SAM" id="Phobius"/>
    </source>
</evidence>
<comment type="subcellular location">
    <subcellularLocation>
        <location evidence="1">Membrane</location>
        <topology evidence="1">Multi-pass membrane protein</topology>
    </subcellularLocation>
</comment>
<dbReference type="GO" id="GO:0016765">
    <property type="term" value="F:transferase activity, transferring alkyl or aryl (other than methyl) groups"/>
    <property type="evidence" value="ECO:0007669"/>
    <property type="project" value="InterPro"/>
</dbReference>
<proteinExistence type="predicted"/>
<accession>A0A7G9RCY9</accession>
<reference evidence="7 8" key="1">
    <citation type="submission" date="2020-08" db="EMBL/GenBank/DDBJ databases">
        <title>Genome sequence of Nocardioides mesophilus KACC 16243T.</title>
        <authorList>
            <person name="Hyun D.-W."/>
            <person name="Bae J.-W."/>
        </authorList>
    </citation>
    <scope>NUCLEOTIDE SEQUENCE [LARGE SCALE GENOMIC DNA]</scope>
    <source>
        <strain evidence="7 8">KACC 16243</strain>
    </source>
</reference>
<name>A0A7G9RCY9_9ACTN</name>
<protein>
    <submittedName>
        <fullName evidence="7">UbiA family prenyltransferase</fullName>
    </submittedName>
</protein>
<evidence type="ECO:0000313" key="7">
    <source>
        <dbReference type="EMBL" id="QNN53464.1"/>
    </source>
</evidence>
<evidence type="ECO:0000256" key="3">
    <source>
        <dbReference type="ARBA" id="ARBA00022989"/>
    </source>
</evidence>
<evidence type="ECO:0000256" key="1">
    <source>
        <dbReference type="ARBA" id="ARBA00004141"/>
    </source>
</evidence>
<dbReference type="InterPro" id="IPR044878">
    <property type="entry name" value="UbiA_sf"/>
</dbReference>
<dbReference type="RefSeq" id="WP_187579306.1">
    <property type="nucleotide sequence ID" value="NZ_CP060713.1"/>
</dbReference>
<feature type="transmembrane region" description="Helical" evidence="5">
    <location>
        <begin position="223"/>
        <end position="241"/>
    </location>
</feature>
<organism evidence="7 8">
    <name type="scientific">Nocardioides mesophilus</name>
    <dbReference type="NCBI Taxonomy" id="433659"/>
    <lineage>
        <taxon>Bacteria</taxon>
        <taxon>Bacillati</taxon>
        <taxon>Actinomycetota</taxon>
        <taxon>Actinomycetes</taxon>
        <taxon>Propionibacteriales</taxon>
        <taxon>Nocardioidaceae</taxon>
        <taxon>Nocardioides</taxon>
    </lineage>
</organism>
<feature type="transmembrane region" description="Helical" evidence="5">
    <location>
        <begin position="156"/>
        <end position="176"/>
    </location>
</feature>
<feature type="signal peptide" evidence="6">
    <location>
        <begin position="1"/>
        <end position="17"/>
    </location>
</feature>
<dbReference type="Pfam" id="PF01040">
    <property type="entry name" value="UbiA"/>
    <property type="match status" value="1"/>
</dbReference>
<sequence length="266" mass="26409">MSLVALLRAAHLGPTVAVTTVTALLAVAADLAAPDVAQVTLAVLAGQLVIGWSNDLIDADRDAQVARPDKPLATGAVTLGAVRTALGLAAAAAVVLSAVLGWRAGLLHLGAVVGAGLAYNLGVKATVWSWLPYAVAFGSLPAVVSLAGTPPQAPPVWLPVAGATLGVAAHFLNTLPDLGDDAATGVRGLPHRLGARVSQLLATLLLLVASVAAVLGPDGSPPLWAWAVLALTVGLAATALLGRGKVPFRAALAIAVVDVTLLAVMG</sequence>
<keyword evidence="6" id="KW-0732">Signal</keyword>
<feature type="transmembrane region" description="Helical" evidence="5">
    <location>
        <begin position="197"/>
        <end position="217"/>
    </location>
</feature>
<dbReference type="EMBL" id="CP060713">
    <property type="protein sequence ID" value="QNN53464.1"/>
    <property type="molecule type" value="Genomic_DNA"/>
</dbReference>
<evidence type="ECO:0000256" key="2">
    <source>
        <dbReference type="ARBA" id="ARBA00022692"/>
    </source>
</evidence>
<feature type="transmembrane region" description="Helical" evidence="5">
    <location>
        <begin position="77"/>
        <end position="100"/>
    </location>
</feature>
<dbReference type="Gene3D" id="1.10.357.140">
    <property type="entry name" value="UbiA prenyltransferase"/>
    <property type="match status" value="1"/>
</dbReference>
<evidence type="ECO:0000256" key="4">
    <source>
        <dbReference type="ARBA" id="ARBA00023136"/>
    </source>
</evidence>
<evidence type="ECO:0000256" key="6">
    <source>
        <dbReference type="SAM" id="SignalP"/>
    </source>
</evidence>